<protein>
    <submittedName>
        <fullName evidence="1">Uncharacterized protein</fullName>
    </submittedName>
</protein>
<dbReference type="Proteomes" id="UP000054498">
    <property type="component" value="Unassembled WGS sequence"/>
</dbReference>
<sequence length="82" mass="8918">RRTAAAATAPKTLARRFLGALARPFDADTGRDLGMMATQSDIMQAADSYGGMPTYAATQRAQARTQMASYGGYPYTGNWRRH</sequence>
<accession>A0A0D2JU65</accession>
<organism evidence="1 2">
    <name type="scientific">Monoraphidium neglectum</name>
    <dbReference type="NCBI Taxonomy" id="145388"/>
    <lineage>
        <taxon>Eukaryota</taxon>
        <taxon>Viridiplantae</taxon>
        <taxon>Chlorophyta</taxon>
        <taxon>core chlorophytes</taxon>
        <taxon>Chlorophyceae</taxon>
        <taxon>CS clade</taxon>
        <taxon>Sphaeropleales</taxon>
        <taxon>Selenastraceae</taxon>
        <taxon>Monoraphidium</taxon>
    </lineage>
</organism>
<dbReference type="EMBL" id="KK101046">
    <property type="protein sequence ID" value="KIZ02448.1"/>
    <property type="molecule type" value="Genomic_DNA"/>
</dbReference>
<evidence type="ECO:0000313" key="2">
    <source>
        <dbReference type="Proteomes" id="UP000054498"/>
    </source>
</evidence>
<dbReference type="RefSeq" id="XP_013901467.1">
    <property type="nucleotide sequence ID" value="XM_014046013.1"/>
</dbReference>
<name>A0A0D2JU65_9CHLO</name>
<dbReference type="KEGG" id="mng:MNEG_5507"/>
<feature type="non-terminal residue" evidence="1">
    <location>
        <position position="1"/>
    </location>
</feature>
<evidence type="ECO:0000313" key="1">
    <source>
        <dbReference type="EMBL" id="KIZ02448.1"/>
    </source>
</evidence>
<dbReference type="GeneID" id="25738384"/>
<proteinExistence type="predicted"/>
<gene>
    <name evidence="1" type="ORF">MNEG_5507</name>
</gene>
<keyword evidence="2" id="KW-1185">Reference proteome</keyword>
<reference evidence="1 2" key="1">
    <citation type="journal article" date="2013" name="BMC Genomics">
        <title>Reconstruction of the lipid metabolism for the microalga Monoraphidium neglectum from its genome sequence reveals characteristics suitable for biofuel production.</title>
        <authorList>
            <person name="Bogen C."/>
            <person name="Al-Dilaimi A."/>
            <person name="Albersmeier A."/>
            <person name="Wichmann J."/>
            <person name="Grundmann M."/>
            <person name="Rupp O."/>
            <person name="Lauersen K.J."/>
            <person name="Blifernez-Klassen O."/>
            <person name="Kalinowski J."/>
            <person name="Goesmann A."/>
            <person name="Mussgnug J.H."/>
            <person name="Kruse O."/>
        </authorList>
    </citation>
    <scope>NUCLEOTIDE SEQUENCE [LARGE SCALE GENOMIC DNA]</scope>
    <source>
        <strain evidence="1 2">SAG 48.87</strain>
    </source>
</reference>
<dbReference type="AlphaFoldDB" id="A0A0D2JU65"/>